<keyword evidence="3" id="KW-1185">Reference proteome</keyword>
<feature type="domain" description="CNH" evidence="1">
    <location>
        <begin position="5"/>
        <end position="101"/>
    </location>
</feature>
<gene>
    <name evidence="2" type="ORF">PXEA_LOCUS9660</name>
</gene>
<dbReference type="AlphaFoldDB" id="A0A3S5A6F7"/>
<accession>A0A3S5A6F7</accession>
<dbReference type="Proteomes" id="UP000784294">
    <property type="component" value="Unassembled WGS sequence"/>
</dbReference>
<dbReference type="OrthoDB" id="2156623at2759"/>
<name>A0A3S5A6F7_9PLAT</name>
<protein>
    <recommendedName>
        <fullName evidence="1">CNH domain-containing protein</fullName>
    </recommendedName>
</protein>
<dbReference type="EMBL" id="CAAALY010027595">
    <property type="protein sequence ID" value="VEL16220.1"/>
    <property type="molecule type" value="Genomic_DNA"/>
</dbReference>
<reference evidence="2" key="1">
    <citation type="submission" date="2018-11" db="EMBL/GenBank/DDBJ databases">
        <authorList>
            <consortium name="Pathogen Informatics"/>
        </authorList>
    </citation>
    <scope>NUCLEOTIDE SEQUENCE</scope>
</reference>
<organism evidence="2 3">
    <name type="scientific">Protopolystoma xenopodis</name>
    <dbReference type="NCBI Taxonomy" id="117903"/>
    <lineage>
        <taxon>Eukaryota</taxon>
        <taxon>Metazoa</taxon>
        <taxon>Spiralia</taxon>
        <taxon>Lophotrochozoa</taxon>
        <taxon>Platyhelminthes</taxon>
        <taxon>Monogenea</taxon>
        <taxon>Polyopisthocotylea</taxon>
        <taxon>Polystomatidea</taxon>
        <taxon>Polystomatidae</taxon>
        <taxon>Protopolystoma</taxon>
    </lineage>
</organism>
<dbReference type="InterPro" id="IPR001180">
    <property type="entry name" value="CNH_dom"/>
</dbReference>
<evidence type="ECO:0000259" key="1">
    <source>
        <dbReference type="Pfam" id="PF00780"/>
    </source>
</evidence>
<evidence type="ECO:0000313" key="2">
    <source>
        <dbReference type="EMBL" id="VEL16220.1"/>
    </source>
</evidence>
<evidence type="ECO:0000313" key="3">
    <source>
        <dbReference type="Proteomes" id="UP000784294"/>
    </source>
</evidence>
<sequence length="131" mass="14987">MNLEPIRISEIKACSQFVCGFSHGGHTYLVACAVTRGHRSSIWLFEIARVRGRHRGLREITFPAPVQSLGLVRNGDWLAVGGPSHFALYRVWSDQQQQQQIQMQGKLIYSLHLPSYFVSYMNLIDRFPNLN</sequence>
<proteinExistence type="predicted"/>
<comment type="caution">
    <text evidence="2">The sequence shown here is derived from an EMBL/GenBank/DDBJ whole genome shotgun (WGS) entry which is preliminary data.</text>
</comment>
<dbReference type="Pfam" id="PF00780">
    <property type="entry name" value="CNH"/>
    <property type="match status" value="1"/>
</dbReference>